<keyword evidence="3" id="KW-1185">Reference proteome</keyword>
<reference evidence="3" key="1">
    <citation type="journal article" date="2019" name="Int. J. Syst. Evol. Microbiol.">
        <title>The Global Catalogue of Microorganisms (GCM) 10K type strain sequencing project: providing services to taxonomists for standard genome sequencing and annotation.</title>
        <authorList>
            <consortium name="The Broad Institute Genomics Platform"/>
            <consortium name="The Broad Institute Genome Sequencing Center for Infectious Disease"/>
            <person name="Wu L."/>
            <person name="Ma J."/>
        </authorList>
    </citation>
    <scope>NUCLEOTIDE SEQUENCE [LARGE SCALE GENOMIC DNA]</scope>
    <source>
        <strain evidence="3">KCTC 52141</strain>
    </source>
</reference>
<keyword evidence="2" id="KW-0378">Hydrolase</keyword>
<name>A0ABV7HQT1_9GAMM</name>
<gene>
    <name evidence="2" type="ORF">ACFOEB_01425</name>
</gene>
<sequence length="598" mass="68474">MTERNLELALIGNCVIGALIDKKAEVVWNCLPRFDGEPVFSSLLKTDDPETIMGTYAIDLENFSHSEQYYEKNTAILITHLYDTSGNGVTITDFVPRFMQYGRMYRPMMLSRKLAPIGSPRIRIRLRPACDDGSQGYRKIQGSNHIRYLGCDMALRLTTGMSVTAIIDETWFILDGEHYLIFGDDQSINEPIKQLTERFLVETESYWLEWSRYLAIPFEWQEAVIRAAITLKLSAYEDTGAIIAAMTTSLPEARDSERNWDYRFCWLRDSYFTVHALNRLGATRTMEQYLQYLVNIVAGMSEEHLQPVFRINGSKQMPERIAHNLPGYRGMGPVRVGNQAAEQIQHDVYGAIVLSATQMFFDERIRRPGSKELFELLEKMGEKAYTYYNQPDAGLWELRGSKHVHTFSSMMCWAATDRLAKIARKLELPERLEYWTTAANTIRDAIEENGFNKELNAYTATWGGDTMDASLLLACELGYIDGRDARFTGTIAEIEKKLLPKGSRYLFRYVVEDDFGLPENAFTICSFWYIDALASAGRTEEARDLFEDLLSKRNHLGLLSEDLDPETGELWGNFPQTYSMVGIINSARILSKKWETEL</sequence>
<dbReference type="Proteomes" id="UP001595548">
    <property type="component" value="Unassembled WGS sequence"/>
</dbReference>
<evidence type="ECO:0000313" key="3">
    <source>
        <dbReference type="Proteomes" id="UP001595548"/>
    </source>
</evidence>
<dbReference type="InterPro" id="IPR012341">
    <property type="entry name" value="6hp_glycosidase-like_sf"/>
</dbReference>
<dbReference type="InterPro" id="IPR008928">
    <property type="entry name" value="6-hairpin_glycosidase_sf"/>
</dbReference>
<dbReference type="PANTHER" id="PTHR31616">
    <property type="entry name" value="TREHALASE"/>
    <property type="match status" value="1"/>
</dbReference>
<protein>
    <submittedName>
        <fullName evidence="2">Glycoside hydrolase family 15 protein</fullName>
    </submittedName>
</protein>
<proteinExistence type="predicted"/>
<feature type="domain" description="GH15-like" evidence="1">
    <location>
        <begin position="222"/>
        <end position="587"/>
    </location>
</feature>
<dbReference type="InterPro" id="IPR011613">
    <property type="entry name" value="GH15-like"/>
</dbReference>
<accession>A0ABV7HQT1</accession>
<dbReference type="EMBL" id="JBHRTL010000001">
    <property type="protein sequence ID" value="MFC3153851.1"/>
    <property type="molecule type" value="Genomic_DNA"/>
</dbReference>
<dbReference type="SUPFAM" id="SSF48208">
    <property type="entry name" value="Six-hairpin glycosidases"/>
    <property type="match status" value="1"/>
</dbReference>
<evidence type="ECO:0000313" key="2">
    <source>
        <dbReference type="EMBL" id="MFC3153851.1"/>
    </source>
</evidence>
<dbReference type="RefSeq" id="WP_382413853.1">
    <property type="nucleotide sequence ID" value="NZ_AP031500.1"/>
</dbReference>
<comment type="caution">
    <text evidence="2">The sequence shown here is derived from an EMBL/GenBank/DDBJ whole genome shotgun (WGS) entry which is preliminary data.</text>
</comment>
<dbReference type="PANTHER" id="PTHR31616:SF2">
    <property type="entry name" value="GH15-LIKE DOMAIN-CONTAINING PROTEIN"/>
    <property type="match status" value="1"/>
</dbReference>
<evidence type="ECO:0000259" key="1">
    <source>
        <dbReference type="Pfam" id="PF00723"/>
    </source>
</evidence>
<dbReference type="GO" id="GO:0016787">
    <property type="term" value="F:hydrolase activity"/>
    <property type="evidence" value="ECO:0007669"/>
    <property type="project" value="UniProtKB-KW"/>
</dbReference>
<dbReference type="Pfam" id="PF00723">
    <property type="entry name" value="Glyco_hydro_15"/>
    <property type="match status" value="1"/>
</dbReference>
<dbReference type="Gene3D" id="1.50.10.10">
    <property type="match status" value="1"/>
</dbReference>
<organism evidence="2 3">
    <name type="scientific">Gilvimarinus japonicus</name>
    <dbReference type="NCBI Taxonomy" id="1796469"/>
    <lineage>
        <taxon>Bacteria</taxon>
        <taxon>Pseudomonadati</taxon>
        <taxon>Pseudomonadota</taxon>
        <taxon>Gammaproteobacteria</taxon>
        <taxon>Cellvibrionales</taxon>
        <taxon>Cellvibrionaceae</taxon>
        <taxon>Gilvimarinus</taxon>
    </lineage>
</organism>